<feature type="transmembrane region" description="Helical" evidence="6">
    <location>
        <begin position="12"/>
        <end position="32"/>
    </location>
</feature>
<dbReference type="EMBL" id="JAHLFP010000066">
    <property type="protein sequence ID" value="MBU3806695.1"/>
    <property type="molecule type" value="Genomic_DNA"/>
</dbReference>
<comment type="subcellular location">
    <subcellularLocation>
        <location evidence="1">Cell membrane</location>
        <topology evidence="1">Multi-pass membrane protein</topology>
    </subcellularLocation>
</comment>
<dbReference type="Proteomes" id="UP000713596">
    <property type="component" value="Unassembled WGS sequence"/>
</dbReference>
<feature type="transmembrane region" description="Helical" evidence="6">
    <location>
        <begin position="409"/>
        <end position="427"/>
    </location>
</feature>
<keyword evidence="5 6" id="KW-0472">Membrane</keyword>
<keyword evidence="4 6" id="KW-1133">Transmembrane helix</keyword>
<accession>A0A948WS41</accession>
<feature type="transmembrane region" description="Helical" evidence="6">
    <location>
        <begin position="318"/>
        <end position="338"/>
    </location>
</feature>
<comment type="caution">
    <text evidence="7">The sequence shown here is derived from an EMBL/GenBank/DDBJ whole genome shotgun (WGS) entry which is preliminary data.</text>
</comment>
<dbReference type="PANTHER" id="PTHR30250:SF21">
    <property type="entry name" value="LIPID II FLIPPASE MURJ"/>
    <property type="match status" value="1"/>
</dbReference>
<keyword evidence="3 6" id="KW-0812">Transmembrane</keyword>
<feature type="transmembrane region" description="Helical" evidence="6">
    <location>
        <begin position="439"/>
        <end position="465"/>
    </location>
</feature>
<evidence type="ECO:0000256" key="4">
    <source>
        <dbReference type="ARBA" id="ARBA00022989"/>
    </source>
</evidence>
<feature type="transmembrane region" description="Helical" evidence="6">
    <location>
        <begin position="350"/>
        <end position="366"/>
    </location>
</feature>
<evidence type="ECO:0000256" key="2">
    <source>
        <dbReference type="ARBA" id="ARBA00022475"/>
    </source>
</evidence>
<proteinExistence type="predicted"/>
<feature type="transmembrane region" description="Helical" evidence="6">
    <location>
        <begin position="122"/>
        <end position="146"/>
    </location>
</feature>
<dbReference type="PIRSF" id="PIRSF038958">
    <property type="entry name" value="PG_synth_SpoVB"/>
    <property type="match status" value="1"/>
</dbReference>
<reference evidence="7" key="1">
    <citation type="journal article" date="2021" name="PeerJ">
        <title>Extensive microbial diversity within the chicken gut microbiome revealed by metagenomics and culture.</title>
        <authorList>
            <person name="Gilroy R."/>
            <person name="Ravi A."/>
            <person name="Getino M."/>
            <person name="Pursley I."/>
            <person name="Horton D.L."/>
            <person name="Alikhan N.F."/>
            <person name="Baker D."/>
            <person name="Gharbi K."/>
            <person name="Hall N."/>
            <person name="Watson M."/>
            <person name="Adriaenssens E.M."/>
            <person name="Foster-Nyarko E."/>
            <person name="Jarju S."/>
            <person name="Secka A."/>
            <person name="Antonio M."/>
            <person name="Oren A."/>
            <person name="Chaudhuri R.R."/>
            <person name="La Ragione R."/>
            <person name="Hildebrand F."/>
            <person name="Pallen M.J."/>
        </authorList>
    </citation>
    <scope>NUCLEOTIDE SEQUENCE</scope>
    <source>
        <strain evidence="7">B5_2728</strain>
    </source>
</reference>
<dbReference type="CDD" id="cd13124">
    <property type="entry name" value="MATE_SpoVB_like"/>
    <property type="match status" value="1"/>
</dbReference>
<evidence type="ECO:0000256" key="6">
    <source>
        <dbReference type="SAM" id="Phobius"/>
    </source>
</evidence>
<evidence type="ECO:0000256" key="5">
    <source>
        <dbReference type="ARBA" id="ARBA00023136"/>
    </source>
</evidence>
<feature type="transmembrane region" description="Helical" evidence="6">
    <location>
        <begin position="158"/>
        <end position="175"/>
    </location>
</feature>
<organism evidence="7 8">
    <name type="scientific">Candidatus Allofournierella pullistercoris</name>
    <dbReference type="NCBI Taxonomy" id="2838597"/>
    <lineage>
        <taxon>Bacteria</taxon>
        <taxon>Bacillati</taxon>
        <taxon>Bacillota</taxon>
        <taxon>Clostridia</taxon>
        <taxon>Eubacteriales</taxon>
        <taxon>Oscillospiraceae</taxon>
        <taxon>Allofournierella</taxon>
    </lineage>
</organism>
<feature type="transmembrane region" description="Helical" evidence="6">
    <location>
        <begin position="187"/>
        <end position="208"/>
    </location>
</feature>
<name>A0A948WS41_9FIRM</name>
<dbReference type="InterPro" id="IPR050833">
    <property type="entry name" value="Poly_Biosynth_Transport"/>
</dbReference>
<reference evidence="7" key="2">
    <citation type="submission" date="2021-04" db="EMBL/GenBank/DDBJ databases">
        <authorList>
            <person name="Gilroy R."/>
        </authorList>
    </citation>
    <scope>NUCLEOTIDE SEQUENCE</scope>
    <source>
        <strain evidence="7">B5_2728</strain>
    </source>
</reference>
<protein>
    <submittedName>
        <fullName evidence="7">Polysaccharide biosynthesis protein</fullName>
    </submittedName>
</protein>
<evidence type="ECO:0000313" key="8">
    <source>
        <dbReference type="Proteomes" id="UP000713596"/>
    </source>
</evidence>
<evidence type="ECO:0000256" key="3">
    <source>
        <dbReference type="ARBA" id="ARBA00022692"/>
    </source>
</evidence>
<dbReference type="GO" id="GO:0005886">
    <property type="term" value="C:plasma membrane"/>
    <property type="evidence" value="ECO:0007669"/>
    <property type="project" value="UniProtKB-SubCell"/>
</dbReference>
<keyword evidence="2" id="KW-1003">Cell membrane</keyword>
<evidence type="ECO:0000256" key="1">
    <source>
        <dbReference type="ARBA" id="ARBA00004651"/>
    </source>
</evidence>
<dbReference type="InterPro" id="IPR002797">
    <property type="entry name" value="Polysacc_synth"/>
</dbReference>
<evidence type="ECO:0000313" key="7">
    <source>
        <dbReference type="EMBL" id="MBU3806695.1"/>
    </source>
</evidence>
<sequence>MGKVQTYLKNAAILTVTGLALRGAGMFFRVYLANQMGAEGMGLYQLIFTVYSLFITLATSGISMASTRIAAEELARNQGCVRSVMARVLRMGLALGLLAAVGQYLCAYPAARFLLGDARAVLALRILSISLPFMAVAAALRGYFFARERVSPNTNSQILEQIVRIALVLSFLPLVEDWGVEYTCAAVVAGNTVSEILSTLVMVCYYAGDKKHLGKQKRPPAGVYGRIWSILAPVEGGRCLDSALHMVENSLVPACLLHFLGSREQSLAQFGALKGMAMPLLLFPFSFLNPLATLILPQVTQAHILGHKKSLEHLVGRMMLLTNTFSVLAGGLVGLYAYPLARMIYNDESIGFYLLVLAPVLPGMYLDAMGDSILKGLGEEVATFRYSLWDSIMRIGLILLLMPRWGMNGFLVVMLCSNVTAALLNILRIQKVAGIRTYWYRWFIQPAWVFGVCAAIVWFGVIPFLPQNEWLAVPIGALCITGIYILAMMQLGLKEAFWGKR</sequence>
<gene>
    <name evidence="7" type="ORF">H9882_07390</name>
</gene>
<dbReference type="AlphaFoldDB" id="A0A948WS41"/>
<dbReference type="Pfam" id="PF01943">
    <property type="entry name" value="Polysacc_synt"/>
    <property type="match status" value="1"/>
</dbReference>
<feature type="transmembrane region" description="Helical" evidence="6">
    <location>
        <begin position="471"/>
        <end position="493"/>
    </location>
</feature>
<dbReference type="InterPro" id="IPR024923">
    <property type="entry name" value="PG_synth_SpoVB"/>
</dbReference>
<dbReference type="PANTHER" id="PTHR30250">
    <property type="entry name" value="PST FAMILY PREDICTED COLANIC ACID TRANSPORTER"/>
    <property type="match status" value="1"/>
</dbReference>
<feature type="transmembrane region" description="Helical" evidence="6">
    <location>
        <begin position="44"/>
        <end position="67"/>
    </location>
</feature>
<feature type="transmembrane region" description="Helical" evidence="6">
    <location>
        <begin position="88"/>
        <end position="110"/>
    </location>
</feature>